<sequence>MDYASLMFGAFLFVCALYFMYTLYKRIYGEDSVARPSHERRAPGRVDYSLI</sequence>
<evidence type="ECO:0000313" key="2">
    <source>
        <dbReference type="EMBL" id="QHT04996.1"/>
    </source>
</evidence>
<dbReference type="EMBL" id="MN739448">
    <property type="protein sequence ID" value="QHT04996.1"/>
    <property type="molecule type" value="Genomic_DNA"/>
</dbReference>
<accession>A0A6C0CJN8</accession>
<feature type="transmembrane region" description="Helical" evidence="1">
    <location>
        <begin position="6"/>
        <end position="24"/>
    </location>
</feature>
<protein>
    <submittedName>
        <fullName evidence="2">Uncharacterized protein</fullName>
    </submittedName>
</protein>
<keyword evidence="1" id="KW-0472">Membrane</keyword>
<keyword evidence="1" id="KW-1133">Transmembrane helix</keyword>
<evidence type="ECO:0000256" key="1">
    <source>
        <dbReference type="SAM" id="Phobius"/>
    </source>
</evidence>
<proteinExistence type="predicted"/>
<organism evidence="2">
    <name type="scientific">viral metagenome</name>
    <dbReference type="NCBI Taxonomy" id="1070528"/>
    <lineage>
        <taxon>unclassified sequences</taxon>
        <taxon>metagenomes</taxon>
        <taxon>organismal metagenomes</taxon>
    </lineage>
</organism>
<keyword evidence="1" id="KW-0812">Transmembrane</keyword>
<dbReference type="AlphaFoldDB" id="A0A6C0CJN8"/>
<reference evidence="2" key="1">
    <citation type="journal article" date="2020" name="Nature">
        <title>Giant virus diversity and host interactions through global metagenomics.</title>
        <authorList>
            <person name="Schulz F."/>
            <person name="Roux S."/>
            <person name="Paez-Espino D."/>
            <person name="Jungbluth S."/>
            <person name="Walsh D.A."/>
            <person name="Denef V.J."/>
            <person name="McMahon K.D."/>
            <person name="Konstantinidis K.T."/>
            <person name="Eloe-Fadrosh E.A."/>
            <person name="Kyrpides N.C."/>
            <person name="Woyke T."/>
        </authorList>
    </citation>
    <scope>NUCLEOTIDE SEQUENCE</scope>
    <source>
        <strain evidence="2">GVMAG-M-3300021354-14</strain>
    </source>
</reference>
<name>A0A6C0CJN8_9ZZZZ</name>